<feature type="compositionally biased region" description="Basic and acidic residues" evidence="1">
    <location>
        <begin position="41"/>
        <end position="54"/>
    </location>
</feature>
<evidence type="ECO:0000256" key="1">
    <source>
        <dbReference type="SAM" id="MobiDB-lite"/>
    </source>
</evidence>
<dbReference type="AlphaFoldDB" id="A0A2W1NGE2"/>
<proteinExistence type="predicted"/>
<dbReference type="RefSeq" id="WP_089199295.1">
    <property type="nucleotide sequence ID" value="NZ_NHRJ02000002.1"/>
</dbReference>
<keyword evidence="3" id="KW-1185">Reference proteome</keyword>
<organism evidence="2 3">
    <name type="scientific">Paenibacillus xerothermodurans</name>
    <dbReference type="NCBI Taxonomy" id="1977292"/>
    <lineage>
        <taxon>Bacteria</taxon>
        <taxon>Bacillati</taxon>
        <taxon>Bacillota</taxon>
        <taxon>Bacilli</taxon>
        <taxon>Bacillales</taxon>
        <taxon>Paenibacillaceae</taxon>
        <taxon>Paenibacillus</taxon>
    </lineage>
</organism>
<accession>A0A2W1NGE2</accession>
<dbReference type="Proteomes" id="UP000214746">
    <property type="component" value="Unassembled WGS sequence"/>
</dbReference>
<comment type="caution">
    <text evidence="2">The sequence shown here is derived from an EMBL/GenBank/DDBJ whole genome shotgun (WGS) entry which is preliminary data.</text>
</comment>
<feature type="compositionally biased region" description="Basic and acidic residues" evidence="1">
    <location>
        <begin position="8"/>
        <end position="26"/>
    </location>
</feature>
<gene>
    <name evidence="2" type="ORF">CBW46_007175</name>
</gene>
<evidence type="ECO:0000313" key="3">
    <source>
        <dbReference type="Proteomes" id="UP000214746"/>
    </source>
</evidence>
<protein>
    <submittedName>
        <fullName evidence="2">Uncharacterized protein</fullName>
    </submittedName>
</protein>
<sequence>MANQDNRSNLEERESAPIPKLTREDLSNPTEGVVYGSPGAAREDAVMHNDRARSAMEAAANEEQRSGSSK</sequence>
<name>A0A2W1NGE2_PAEXE</name>
<evidence type="ECO:0000313" key="2">
    <source>
        <dbReference type="EMBL" id="PZE22151.1"/>
    </source>
</evidence>
<dbReference type="EMBL" id="NHRJ02000002">
    <property type="protein sequence ID" value="PZE22151.1"/>
    <property type="molecule type" value="Genomic_DNA"/>
</dbReference>
<reference evidence="2" key="1">
    <citation type="submission" date="2018-06" db="EMBL/GenBank/DDBJ databases">
        <title>Paenibacillus xerothermodurans sp. nov. an extremely dry heat resistant spore forming bacterium isolated from the soil of Cape Canaveral, Florida.</title>
        <authorList>
            <person name="Seuylemezian A."/>
            <person name="Kaur N."/>
            <person name="Patil P."/>
            <person name="Patil P."/>
            <person name="Mayilraj S."/>
            <person name="Vaishampayan P."/>
        </authorList>
    </citation>
    <scope>NUCLEOTIDE SEQUENCE [LARGE SCALE GENOMIC DNA]</scope>
    <source>
        <strain evidence="2">ATCC 27380</strain>
    </source>
</reference>
<feature type="region of interest" description="Disordered" evidence="1">
    <location>
        <begin position="1"/>
        <end position="70"/>
    </location>
</feature>